<gene>
    <name evidence="3" type="ORF">DPMN_049760</name>
</gene>
<protein>
    <recommendedName>
        <fullName evidence="5">EIF-4F 25 kDa subunit</fullName>
    </recommendedName>
</protein>
<dbReference type="InterPro" id="IPR023398">
    <property type="entry name" value="TIF_eIF4e-like"/>
</dbReference>
<keyword evidence="4" id="KW-1185">Reference proteome</keyword>
<evidence type="ECO:0000313" key="3">
    <source>
        <dbReference type="EMBL" id="KAH3723962.1"/>
    </source>
</evidence>
<dbReference type="GO" id="GO:0016281">
    <property type="term" value="C:eukaryotic translation initiation factor 4F complex"/>
    <property type="evidence" value="ECO:0007669"/>
    <property type="project" value="TreeGrafter"/>
</dbReference>
<dbReference type="InterPro" id="IPR001040">
    <property type="entry name" value="TIF_eIF_4E"/>
</dbReference>
<evidence type="ECO:0000256" key="1">
    <source>
        <dbReference type="RuleBase" id="RU004374"/>
    </source>
</evidence>
<dbReference type="SUPFAM" id="SSF55418">
    <property type="entry name" value="eIF4e-like"/>
    <property type="match status" value="1"/>
</dbReference>
<dbReference type="PROSITE" id="PS00813">
    <property type="entry name" value="IF4E"/>
    <property type="match status" value="1"/>
</dbReference>
<dbReference type="Pfam" id="PF01652">
    <property type="entry name" value="IF4E"/>
    <property type="match status" value="1"/>
</dbReference>
<comment type="caution">
    <text evidence="3">The sequence shown here is derived from an EMBL/GenBank/DDBJ whole genome shotgun (WGS) entry which is preliminary data.</text>
</comment>
<dbReference type="PANTHER" id="PTHR11960:SF18">
    <property type="entry name" value="EUKARYOTIC TRANSLATION INITIATION FACTOR 4E HOMOLOGOUS PROTEIN, ISOFORM B"/>
    <property type="match status" value="1"/>
</dbReference>
<accession>A0A9D4CFH3</accession>
<keyword evidence="1" id="KW-0396">Initiation factor</keyword>
<organism evidence="3 4">
    <name type="scientific">Dreissena polymorpha</name>
    <name type="common">Zebra mussel</name>
    <name type="synonym">Mytilus polymorpha</name>
    <dbReference type="NCBI Taxonomy" id="45954"/>
    <lineage>
        <taxon>Eukaryota</taxon>
        <taxon>Metazoa</taxon>
        <taxon>Spiralia</taxon>
        <taxon>Lophotrochozoa</taxon>
        <taxon>Mollusca</taxon>
        <taxon>Bivalvia</taxon>
        <taxon>Autobranchia</taxon>
        <taxon>Heteroconchia</taxon>
        <taxon>Euheterodonta</taxon>
        <taxon>Imparidentia</taxon>
        <taxon>Neoheterodontei</taxon>
        <taxon>Myida</taxon>
        <taxon>Dreissenoidea</taxon>
        <taxon>Dreissenidae</taxon>
        <taxon>Dreissena</taxon>
    </lineage>
</organism>
<name>A0A9D4CFH3_DREPO</name>
<evidence type="ECO:0008006" key="5">
    <source>
        <dbReference type="Google" id="ProtNLM"/>
    </source>
</evidence>
<dbReference type="PANTHER" id="PTHR11960">
    <property type="entry name" value="EUKARYOTIC TRANSLATION INITIATION FACTOR 4E RELATED"/>
    <property type="match status" value="1"/>
</dbReference>
<feature type="region of interest" description="Disordered" evidence="2">
    <location>
        <begin position="191"/>
        <end position="222"/>
    </location>
</feature>
<evidence type="ECO:0000256" key="2">
    <source>
        <dbReference type="SAM" id="MobiDB-lite"/>
    </source>
</evidence>
<reference evidence="3" key="1">
    <citation type="journal article" date="2019" name="bioRxiv">
        <title>The Genome of the Zebra Mussel, Dreissena polymorpha: A Resource for Invasive Species Research.</title>
        <authorList>
            <person name="McCartney M.A."/>
            <person name="Auch B."/>
            <person name="Kono T."/>
            <person name="Mallez S."/>
            <person name="Zhang Y."/>
            <person name="Obille A."/>
            <person name="Becker A."/>
            <person name="Abrahante J.E."/>
            <person name="Garbe J."/>
            <person name="Badalamenti J.P."/>
            <person name="Herman A."/>
            <person name="Mangelson H."/>
            <person name="Liachko I."/>
            <person name="Sullivan S."/>
            <person name="Sone E.D."/>
            <person name="Koren S."/>
            <person name="Silverstein K.A.T."/>
            <person name="Beckman K.B."/>
            <person name="Gohl D.M."/>
        </authorList>
    </citation>
    <scope>NUCLEOTIDE SEQUENCE</scope>
    <source>
        <strain evidence="3">Duluth1</strain>
        <tissue evidence="3">Whole animal</tissue>
    </source>
</reference>
<dbReference type="InterPro" id="IPR019770">
    <property type="entry name" value="TIF_eIF_4E_CS"/>
</dbReference>
<proteinExistence type="inferred from homology"/>
<dbReference type="GO" id="GO:0000340">
    <property type="term" value="F:RNA 7-methylguanosine cap binding"/>
    <property type="evidence" value="ECO:0007669"/>
    <property type="project" value="TreeGrafter"/>
</dbReference>
<dbReference type="Gene3D" id="3.30.760.10">
    <property type="entry name" value="RNA Cap, Translation Initiation Factor Eif4e"/>
    <property type="match status" value="1"/>
</dbReference>
<keyword evidence="1" id="KW-0648">Protein biosynthesis</keyword>
<evidence type="ECO:0000313" key="4">
    <source>
        <dbReference type="Proteomes" id="UP000828390"/>
    </source>
</evidence>
<dbReference type="EMBL" id="JAIWYP010000012">
    <property type="protein sequence ID" value="KAH3723962.1"/>
    <property type="molecule type" value="Genomic_DNA"/>
</dbReference>
<reference evidence="3" key="2">
    <citation type="submission" date="2020-11" db="EMBL/GenBank/DDBJ databases">
        <authorList>
            <person name="McCartney M.A."/>
            <person name="Auch B."/>
            <person name="Kono T."/>
            <person name="Mallez S."/>
            <person name="Becker A."/>
            <person name="Gohl D.M."/>
            <person name="Silverstein K.A.T."/>
            <person name="Koren S."/>
            <person name="Bechman K.B."/>
            <person name="Herman A."/>
            <person name="Abrahante J.E."/>
            <person name="Garbe J."/>
        </authorList>
    </citation>
    <scope>NUCLEOTIDE SEQUENCE</scope>
    <source>
        <strain evidence="3">Duluth1</strain>
        <tissue evidence="3">Whole animal</tissue>
    </source>
</reference>
<dbReference type="GO" id="GO:0003743">
    <property type="term" value="F:translation initiation factor activity"/>
    <property type="evidence" value="ECO:0007669"/>
    <property type="project" value="UniProtKB-KW"/>
</dbReference>
<sequence>MARQRPTRVPQVDIDQVNWCRNEKVIQGAPGLVMGPCIVEIDRIVIREVQYQFEVNRCRNEEIIIKAVLGGCCLCGWGAPGLVMGPCIVEIDPNVIREVQYQFEVNPRRNEKNIVNGNFWWVWPMWAGRPRIDPNVIREVQYQFEVNPCRKEKKYSKWKFVMGVAYIDRIVIREVQYQFEVNRCRNKEFQGSSANSVGGDIGKDERTDGQTDGQTDGGDHHNIPTFFQKYNYGFWYSRKSQGNKSASYDAILKLIGTFASVEQFWRHYCRIARPSDLTGNTDYHLFKEGIRPTWEDKENKNGGKWIIRLKKGLASRCWENLIMAMLGDQFMAGEEICGAVISIRYVEDILSL</sequence>
<comment type="similarity">
    <text evidence="1">Belongs to the eukaryotic initiation factor 4E family.</text>
</comment>
<dbReference type="AlphaFoldDB" id="A0A9D4CFH3"/>
<keyword evidence="1" id="KW-0694">RNA-binding</keyword>
<dbReference type="Proteomes" id="UP000828390">
    <property type="component" value="Unassembled WGS sequence"/>
</dbReference>